<evidence type="ECO:0000256" key="4">
    <source>
        <dbReference type="ARBA" id="ARBA00024207"/>
    </source>
</evidence>
<dbReference type="GO" id="GO:0016787">
    <property type="term" value="F:hydrolase activity"/>
    <property type="evidence" value="ECO:0007669"/>
    <property type="project" value="UniProtKB-KW"/>
</dbReference>
<keyword evidence="2" id="KW-0540">Nuclease</keyword>
<keyword evidence="6" id="KW-1185">Reference proteome</keyword>
<dbReference type="Pfam" id="PF01934">
    <property type="entry name" value="HepT-like"/>
    <property type="match status" value="1"/>
</dbReference>
<accession>A0A101XQN6</accession>
<dbReference type="GO" id="GO:0110001">
    <property type="term" value="C:toxin-antitoxin complex"/>
    <property type="evidence" value="ECO:0007669"/>
    <property type="project" value="InterPro"/>
</dbReference>
<reference evidence="5 6" key="1">
    <citation type="submission" date="2015-12" db="EMBL/GenBank/DDBJ databases">
        <title>Draft genome sequence of Acidibacillus ferrooxidans ITV001, isolated from a chalcopyrite acid mine drainage site in Brazil.</title>
        <authorList>
            <person name="Dall'Agnol H."/>
            <person name="Nancucheo I."/>
            <person name="Johnson B."/>
            <person name="Oliveira R."/>
            <person name="Leite L."/>
            <person name="Pylro V."/>
            <person name="Nunes G.L."/>
            <person name="Tzotzos G."/>
            <person name="Fernandes G.R."/>
            <person name="Dutra J."/>
            <person name="Orellana S.C."/>
            <person name="Oliveira G."/>
        </authorList>
    </citation>
    <scope>NUCLEOTIDE SEQUENCE [LARGE SCALE GENOMIC DNA]</scope>
    <source>
        <strain evidence="6">ITV01</strain>
    </source>
</reference>
<sequence>MLLFHYTPVSLNEKGIAYGIEKNIGGVDVFITEDVKTRVEELSQLICRYARDLERSQAARKSTSDENVCRLFDYASARCIHGIIESFADAGNQLIDALIMRDPASYRDIVEILGDESVIPPETVRDLGEMMEMRRLLIDSFSGIEKQIESTERIVPQIMQAANAMSDYVQCNFRKSD</sequence>
<comment type="similarity">
    <text evidence="4">Belongs to the HepT RNase toxin family.</text>
</comment>
<evidence type="ECO:0000313" key="5">
    <source>
        <dbReference type="EMBL" id="KUO95774.1"/>
    </source>
</evidence>
<dbReference type="Proteomes" id="UP000053557">
    <property type="component" value="Unassembled WGS sequence"/>
</dbReference>
<name>A0A101XQN6_9BACL</name>
<comment type="caution">
    <text evidence="5">The sequence shown here is derived from an EMBL/GenBank/DDBJ whole genome shotgun (WGS) entry which is preliminary data.</text>
</comment>
<organism evidence="5 6">
    <name type="scientific">Ferroacidibacillus organovorans</name>
    <dbReference type="NCBI Taxonomy" id="1765683"/>
    <lineage>
        <taxon>Bacteria</taxon>
        <taxon>Bacillati</taxon>
        <taxon>Bacillota</taxon>
        <taxon>Bacilli</taxon>
        <taxon>Bacillales</taxon>
        <taxon>Alicyclobacillaceae</taxon>
        <taxon>Ferroacidibacillus</taxon>
    </lineage>
</organism>
<dbReference type="EMBL" id="LPVJ01000037">
    <property type="protein sequence ID" value="KUO95774.1"/>
    <property type="molecule type" value="Genomic_DNA"/>
</dbReference>
<dbReference type="AlphaFoldDB" id="A0A101XQN6"/>
<evidence type="ECO:0000313" key="6">
    <source>
        <dbReference type="Proteomes" id="UP000053557"/>
    </source>
</evidence>
<proteinExistence type="inferred from homology"/>
<keyword evidence="3" id="KW-0378">Hydrolase</keyword>
<dbReference type="GO" id="GO:0004540">
    <property type="term" value="F:RNA nuclease activity"/>
    <property type="evidence" value="ECO:0007669"/>
    <property type="project" value="InterPro"/>
</dbReference>
<dbReference type="InterPro" id="IPR008201">
    <property type="entry name" value="HepT-like"/>
</dbReference>
<dbReference type="Gene3D" id="1.20.120.580">
    <property type="entry name" value="bsu32300-like"/>
    <property type="match status" value="1"/>
</dbReference>
<protein>
    <submittedName>
        <fullName evidence="5">Uncharacterized protein</fullName>
    </submittedName>
</protein>
<evidence type="ECO:0000256" key="1">
    <source>
        <dbReference type="ARBA" id="ARBA00022649"/>
    </source>
</evidence>
<evidence type="ECO:0000256" key="3">
    <source>
        <dbReference type="ARBA" id="ARBA00022801"/>
    </source>
</evidence>
<gene>
    <name evidence="5" type="ORF">ATW55_05460</name>
</gene>
<keyword evidence="1" id="KW-1277">Toxin-antitoxin system</keyword>
<dbReference type="InterPro" id="IPR037038">
    <property type="entry name" value="HepT-like_sf"/>
</dbReference>
<evidence type="ECO:0000256" key="2">
    <source>
        <dbReference type="ARBA" id="ARBA00022722"/>
    </source>
</evidence>